<accession>D0ECN0</accession>
<keyword evidence="8 14" id="KW-0406">Ion transport</keyword>
<evidence type="ECO:0000256" key="2">
    <source>
        <dbReference type="ARBA" id="ARBA00008892"/>
    </source>
</evidence>
<evidence type="ECO:0000256" key="13">
    <source>
        <dbReference type="ARBA" id="ARBA00064647"/>
    </source>
</evidence>
<dbReference type="GO" id="GO:0015078">
    <property type="term" value="F:proton transmembrane transporter activity"/>
    <property type="evidence" value="ECO:0007669"/>
    <property type="project" value="InterPro"/>
</dbReference>
<comment type="function">
    <text evidence="12">Subunit 8, of the mitochondrial membrane ATP synthase complex (F(1)F(0) ATP synthase or Complex V) that produces ATP from ADP in the presence of a proton gradient across the membrane which is generated by electron transport complexes of the respiratory chain. ATP synthase complex consist of a soluble F(1) head domain - the catalytic core - and a membrane F(1) domain - the membrane proton channel. These two domains are linked by a central stalk rotating inside the F(1) region and a stationary peripheral stalk. During catalysis, ATP synthesis in the catalytic domain of F(1) is coupled via a rotary mechanism of the central stalk subunits to proton translocation. In vivo, can only synthesize ATP although its ATP hydrolase activity can be activated artificially in vitro. Part of the complex F(0) domain.</text>
</comment>
<evidence type="ECO:0000256" key="4">
    <source>
        <dbReference type="ARBA" id="ARBA00022547"/>
    </source>
</evidence>
<geneLocation type="mitochondrion" evidence="17"/>
<reference evidence="17" key="1">
    <citation type="submission" date="2009-07" db="EMBL/GenBank/DDBJ databases">
        <title>The complete mitochondrial genome of Lagocephalus lunaris.</title>
        <authorList>
            <person name="Hsieh C.-H."/>
            <person name="Li H.-H."/>
            <person name="Chung Y.-L."/>
        </authorList>
    </citation>
    <scope>NUCLEOTIDE SEQUENCE</scope>
    <source>
        <tissue evidence="17">Muscle</tissue>
    </source>
</reference>
<keyword evidence="11" id="KW-0066">ATP synthesis</keyword>
<gene>
    <name evidence="17" type="primary">ATP8</name>
</gene>
<dbReference type="GO" id="GO:0015986">
    <property type="term" value="P:proton motive force-driven ATP synthesis"/>
    <property type="evidence" value="ECO:0007669"/>
    <property type="project" value="InterPro"/>
</dbReference>
<keyword evidence="3 14" id="KW-0813">Transport</keyword>
<dbReference type="InterPro" id="IPR050635">
    <property type="entry name" value="ATPase_protein_8"/>
</dbReference>
<evidence type="ECO:0000256" key="14">
    <source>
        <dbReference type="RuleBase" id="RU003661"/>
    </source>
</evidence>
<dbReference type="Pfam" id="PF00895">
    <property type="entry name" value="ATP-synt_8"/>
    <property type="match status" value="1"/>
</dbReference>
<evidence type="ECO:0000256" key="3">
    <source>
        <dbReference type="ARBA" id="ARBA00022448"/>
    </source>
</evidence>
<dbReference type="GeneID" id="8463274"/>
<keyword evidence="7 16" id="KW-1133">Transmembrane helix</keyword>
<dbReference type="CTD" id="4509"/>
<name>D0ECN0_9TELE</name>
<proteinExistence type="inferred from homology"/>
<evidence type="ECO:0000256" key="11">
    <source>
        <dbReference type="ARBA" id="ARBA00023310"/>
    </source>
</evidence>
<feature type="compositionally biased region" description="Polar residues" evidence="15">
    <location>
        <begin position="34"/>
        <end position="46"/>
    </location>
</feature>
<dbReference type="PANTHER" id="PTHR39937:SF1">
    <property type="entry name" value="ATP SYNTHASE PROTEIN 8"/>
    <property type="match status" value="1"/>
</dbReference>
<dbReference type="GO" id="GO:0045259">
    <property type="term" value="C:proton-transporting ATP synthase complex"/>
    <property type="evidence" value="ECO:0007669"/>
    <property type="project" value="UniProtKB-KW"/>
</dbReference>
<keyword evidence="6 14" id="KW-0375">Hydrogen ion transport</keyword>
<comment type="similarity">
    <text evidence="2 14">Belongs to the ATPase protein 8 family.</text>
</comment>
<evidence type="ECO:0000256" key="16">
    <source>
        <dbReference type="SAM" id="Phobius"/>
    </source>
</evidence>
<comment type="subunit">
    <text evidence="13">Component of the ATP synthase complex composed at least of ATP5F1A/subunit alpha, ATP5F1B/subunit beta, ATP5MC1/subunit c (homooctomer), MT-ATP6/subunit a, MT-ATP8/subunit 8, ATP5ME/subunit e, ATP5MF/subunit f, ATP5MG/subunit g, ATP5MK/subunit k, ATP5MJ/subunit j, ATP5F1C/subunit gamma, ATP5F1D/subunit delta, ATP5F1E/subunit epsilon, ATP5PF/subunit F6, ATP5PB/subunit b, ATP5PD/subunit d, ATP5PO/subunit OSCP. ATP synthase complex consists of a soluble F(1) head domain (subunits alpha(3) and beta(3)) - the catalytic core - and a membrane F(0) domain - the membrane proton channel (subunits c, a, 8, e, f, g, k and j). These two domains are linked by a central stalk (subunits gamma, delta, and epsilon) rotating inside the F1 region and a stationary peripheral stalk (subunits F6, b, d, and OSCP).</text>
</comment>
<evidence type="ECO:0000313" key="17">
    <source>
        <dbReference type="EMBL" id="ACX33658.1"/>
    </source>
</evidence>
<sequence>MPQLDPAPWFAIMAFSWLTFITILPLKTMAHQSPNEVTSQSTQTPKTKIWTWPWA</sequence>
<dbReference type="RefSeq" id="YP_003227096.1">
    <property type="nucleotide sequence ID" value="NC_013360.1"/>
</dbReference>
<feature type="transmembrane region" description="Helical" evidence="16">
    <location>
        <begin position="6"/>
        <end position="26"/>
    </location>
</feature>
<evidence type="ECO:0000256" key="5">
    <source>
        <dbReference type="ARBA" id="ARBA00022692"/>
    </source>
</evidence>
<dbReference type="GO" id="GO:0031966">
    <property type="term" value="C:mitochondrial membrane"/>
    <property type="evidence" value="ECO:0007669"/>
    <property type="project" value="UniProtKB-SubCell"/>
</dbReference>
<dbReference type="AlphaFoldDB" id="D0ECN0"/>
<keyword evidence="4 14" id="KW-0138">CF(0)</keyword>
<dbReference type="EMBL" id="GQ461750">
    <property type="protein sequence ID" value="ACX33658.1"/>
    <property type="molecule type" value="Genomic_DNA"/>
</dbReference>
<evidence type="ECO:0000256" key="12">
    <source>
        <dbReference type="ARBA" id="ARBA00053067"/>
    </source>
</evidence>
<dbReference type="InterPro" id="IPR001421">
    <property type="entry name" value="ATP8_metazoa"/>
</dbReference>
<evidence type="ECO:0000256" key="6">
    <source>
        <dbReference type="ARBA" id="ARBA00022781"/>
    </source>
</evidence>
<keyword evidence="9 14" id="KW-0496">Mitochondrion</keyword>
<evidence type="ECO:0000256" key="9">
    <source>
        <dbReference type="ARBA" id="ARBA00023128"/>
    </source>
</evidence>
<comment type="subcellular location">
    <subcellularLocation>
        <location evidence="1 14">Mitochondrion membrane</location>
        <topology evidence="1 14">Single-pass membrane protein</topology>
    </subcellularLocation>
</comment>
<protein>
    <recommendedName>
        <fullName evidence="14">ATP synthase complex subunit 8</fullName>
    </recommendedName>
</protein>
<evidence type="ECO:0000256" key="8">
    <source>
        <dbReference type="ARBA" id="ARBA00023065"/>
    </source>
</evidence>
<evidence type="ECO:0000256" key="15">
    <source>
        <dbReference type="SAM" id="MobiDB-lite"/>
    </source>
</evidence>
<organism evidence="17">
    <name type="scientific">Lagocephalus lunaris</name>
    <name type="common">lunartail puffer</name>
    <dbReference type="NCBI Taxonomy" id="204814"/>
    <lineage>
        <taxon>Eukaryota</taxon>
        <taxon>Metazoa</taxon>
        <taxon>Chordata</taxon>
        <taxon>Craniata</taxon>
        <taxon>Vertebrata</taxon>
        <taxon>Euteleostomi</taxon>
        <taxon>Actinopterygii</taxon>
        <taxon>Neopterygii</taxon>
        <taxon>Teleostei</taxon>
        <taxon>Neoteleostei</taxon>
        <taxon>Acanthomorphata</taxon>
        <taxon>Eupercaria</taxon>
        <taxon>Tetraodontiformes</taxon>
        <taxon>Tetradontoidea</taxon>
        <taxon>Tetraodontidae</taxon>
        <taxon>Lagocephalus</taxon>
    </lineage>
</organism>
<keyword evidence="5 14" id="KW-0812">Transmembrane</keyword>
<feature type="region of interest" description="Disordered" evidence="15">
    <location>
        <begin position="34"/>
        <end position="55"/>
    </location>
</feature>
<keyword evidence="10 16" id="KW-0472">Membrane</keyword>
<dbReference type="PANTHER" id="PTHR39937">
    <property type="entry name" value="ATP SYNTHASE PROTEIN 8"/>
    <property type="match status" value="1"/>
</dbReference>
<evidence type="ECO:0000256" key="10">
    <source>
        <dbReference type="ARBA" id="ARBA00023136"/>
    </source>
</evidence>
<evidence type="ECO:0000256" key="7">
    <source>
        <dbReference type="ARBA" id="ARBA00022989"/>
    </source>
</evidence>
<evidence type="ECO:0000256" key="1">
    <source>
        <dbReference type="ARBA" id="ARBA00004304"/>
    </source>
</evidence>